<organism evidence="13 14">
    <name type="scientific">Gambusia affinis</name>
    <name type="common">Western mosquitofish</name>
    <name type="synonym">Heterandria affinis</name>
    <dbReference type="NCBI Taxonomy" id="33528"/>
    <lineage>
        <taxon>Eukaryota</taxon>
        <taxon>Metazoa</taxon>
        <taxon>Chordata</taxon>
        <taxon>Craniata</taxon>
        <taxon>Vertebrata</taxon>
        <taxon>Euteleostomi</taxon>
        <taxon>Actinopterygii</taxon>
        <taxon>Neopterygii</taxon>
        <taxon>Teleostei</taxon>
        <taxon>Neoteleostei</taxon>
        <taxon>Acanthomorphata</taxon>
        <taxon>Ovalentaria</taxon>
        <taxon>Atherinomorphae</taxon>
        <taxon>Cyprinodontiformes</taxon>
        <taxon>Poeciliidae</taxon>
        <taxon>Poeciliinae</taxon>
        <taxon>Gambusia</taxon>
    </lineage>
</organism>
<sequence length="700" mass="77738">MCLGGRRRTRYTNSKQKDPGQQCYQLRHCTARRRSFCGASVSYFCDSGQVEERGEDMRQGMSGPGVEPATSTLRTGASRRGASRLFRLQEIDQSETSARSPLLCSFRSYVLLFSCLPGSSNRFCSETFRIPDGPAEMFRLWLQAACLLCLCSGSAGGSGRLYSEEDPLVILGSSNLKPTVTNSSSAWLVQFYSSWCGHCIQYSSTWKALAQDVKGTGPHCPVRARSVVPLGANRFCVPPGADREVRSVRQLMINILQNHSRTDRPQSCPPLEPYSEKPLRFFFSSLLRSLPGVQRRSSSEAAQTGALQDGRTSEPWRDFDRSQVYTADLESALHYLLRVELAVHGTLDGAELKVFKDFVTLVAKVTAESRTSIRLEVDLLGLLYPVGGSVVKLMETLSDWLLSLPLQQIPYQAILDLVDNKMKISGVFLGAELRWVGCQGSRPGLRGYPCSLWMLFHVLTVQHDATPTALDGSGLEGEAAPVLQVMRRYIRTFFGCKECGRHFEQAAAASMDQVTTQEDEVLWLWNQHNRVNTRLAGSLSDDPVSPKAPWPSPALCPACHEESNGVHVWSHANVLAFLRRHYGASNLNPRYSLTPPHPTAGAGPAQTRRPQEERPAAGGERKGENQAEPRPVQPGSRRGEQAVLIRGEGGFWILGLGFTSVDMSLCVVLYGSSCLFLMLLFFFFKVRSRRWKLRHARLHV</sequence>
<evidence type="ECO:0000256" key="9">
    <source>
        <dbReference type="ARBA" id="ARBA00048864"/>
    </source>
</evidence>
<evidence type="ECO:0000256" key="5">
    <source>
        <dbReference type="ARBA" id="ARBA00022827"/>
    </source>
</evidence>
<dbReference type="GO" id="GO:0000139">
    <property type="term" value="C:Golgi membrane"/>
    <property type="evidence" value="ECO:0007669"/>
    <property type="project" value="TreeGrafter"/>
</dbReference>
<dbReference type="PANTHER" id="PTHR22897:SF7">
    <property type="entry name" value="SULFHYDRYL OXIDASE 2"/>
    <property type="match status" value="1"/>
</dbReference>
<keyword evidence="4" id="KW-0732">Signal</keyword>
<feature type="region of interest" description="Disordered" evidence="11">
    <location>
        <begin position="294"/>
        <end position="314"/>
    </location>
</feature>
<dbReference type="Pfam" id="PF04777">
    <property type="entry name" value="Evr1_Alr"/>
    <property type="match status" value="1"/>
</dbReference>
<gene>
    <name evidence="13" type="ORF">CCH79_00020069</name>
</gene>
<evidence type="ECO:0000256" key="1">
    <source>
        <dbReference type="ARBA" id="ARBA00001974"/>
    </source>
</evidence>
<comment type="similarity">
    <text evidence="2">Belongs to the quiescin-sulfhydryl oxidase (QSOX) family.</text>
</comment>
<evidence type="ECO:0000256" key="2">
    <source>
        <dbReference type="ARBA" id="ARBA00006041"/>
    </source>
</evidence>
<evidence type="ECO:0000256" key="6">
    <source>
        <dbReference type="ARBA" id="ARBA00023002"/>
    </source>
</evidence>
<comment type="cofactor">
    <cofactor evidence="1 10">
        <name>FAD</name>
        <dbReference type="ChEBI" id="CHEBI:57692"/>
    </cofactor>
</comment>
<evidence type="ECO:0000256" key="8">
    <source>
        <dbReference type="ARBA" id="ARBA00023180"/>
    </source>
</evidence>
<dbReference type="Gene3D" id="1.20.120.310">
    <property type="entry name" value="ERV/ALR sulfhydryl oxidase domain"/>
    <property type="match status" value="1"/>
</dbReference>
<dbReference type="Proteomes" id="UP000250572">
    <property type="component" value="Unassembled WGS sequence"/>
</dbReference>
<dbReference type="FunFam" id="1.20.120.310:FF:000001">
    <property type="entry name" value="Sulfhydryl oxidase"/>
    <property type="match status" value="1"/>
</dbReference>
<dbReference type="EMBL" id="NHOQ01002458">
    <property type="protein sequence ID" value="PWA16975.1"/>
    <property type="molecule type" value="Genomic_DNA"/>
</dbReference>
<dbReference type="InterPro" id="IPR042568">
    <property type="entry name" value="QSOX_FAD-bd_sf"/>
</dbReference>
<accession>A0A315V1B9</accession>
<protein>
    <recommendedName>
        <fullName evidence="10">Sulfhydryl oxidase</fullName>
        <ecNumber evidence="10">1.8.3.2</ecNumber>
    </recommendedName>
</protein>
<dbReference type="PANTHER" id="PTHR22897">
    <property type="entry name" value="QUIESCIN Q6-RELATED SULFHYDRYL OXIDASE"/>
    <property type="match status" value="1"/>
</dbReference>
<evidence type="ECO:0000256" key="7">
    <source>
        <dbReference type="ARBA" id="ARBA00023157"/>
    </source>
</evidence>
<dbReference type="InterPro" id="IPR039798">
    <property type="entry name" value="Sulfhydryl_oxidase"/>
</dbReference>
<dbReference type="GO" id="GO:0003756">
    <property type="term" value="F:protein disulfide isomerase activity"/>
    <property type="evidence" value="ECO:0007669"/>
    <property type="project" value="TreeGrafter"/>
</dbReference>
<dbReference type="InterPro" id="IPR017905">
    <property type="entry name" value="ERV/ALR_sulphydryl_oxidase"/>
</dbReference>
<evidence type="ECO:0000256" key="4">
    <source>
        <dbReference type="ARBA" id="ARBA00022729"/>
    </source>
</evidence>
<dbReference type="AlphaFoldDB" id="A0A315V1B9"/>
<reference evidence="13 14" key="1">
    <citation type="journal article" date="2018" name="G3 (Bethesda)">
        <title>A High-Quality Reference Genome for the Invasive Mosquitofish Gambusia affinis Using a Chicago Library.</title>
        <authorList>
            <person name="Hoffberg S.L."/>
            <person name="Troendle N.J."/>
            <person name="Glenn T.C."/>
            <person name="Mahmud O."/>
            <person name="Louha S."/>
            <person name="Chalopin D."/>
            <person name="Bennetzen J.L."/>
            <person name="Mauricio R."/>
        </authorList>
    </citation>
    <scope>NUCLEOTIDE SEQUENCE [LARGE SCALE GENOMIC DNA]</scope>
    <source>
        <strain evidence="13">NE01/NJP1002.9</strain>
        <tissue evidence="13">Muscle</tissue>
    </source>
</reference>
<keyword evidence="10" id="KW-0472">Membrane</keyword>
<keyword evidence="10" id="KW-1133">Transmembrane helix</keyword>
<dbReference type="InterPro" id="IPR040986">
    <property type="entry name" value="QSOX_FAD-bd_dom"/>
</dbReference>
<dbReference type="GO" id="GO:0016971">
    <property type="term" value="F:flavin-dependent sulfhydryl oxidase activity"/>
    <property type="evidence" value="ECO:0007669"/>
    <property type="project" value="InterPro"/>
</dbReference>
<evidence type="ECO:0000256" key="11">
    <source>
        <dbReference type="SAM" id="MobiDB-lite"/>
    </source>
</evidence>
<dbReference type="Gene3D" id="1.20.120.1960">
    <property type="entry name" value="QSOX sulfhydryl oxidase domain"/>
    <property type="match status" value="1"/>
</dbReference>
<keyword evidence="7" id="KW-1015">Disulfide bond</keyword>
<feature type="transmembrane region" description="Helical" evidence="10">
    <location>
        <begin position="651"/>
        <end position="684"/>
    </location>
</feature>
<name>A0A315V1B9_GAMAF</name>
<keyword evidence="3 10" id="KW-0285">Flavoprotein</keyword>
<feature type="compositionally biased region" description="Polar residues" evidence="11">
    <location>
        <begin position="295"/>
        <end position="306"/>
    </location>
</feature>
<dbReference type="Gene3D" id="3.40.30.10">
    <property type="entry name" value="Glutaredoxin"/>
    <property type="match status" value="1"/>
</dbReference>
<keyword evidence="10" id="KW-0812">Transmembrane</keyword>
<dbReference type="PROSITE" id="PS51324">
    <property type="entry name" value="ERV_ALR"/>
    <property type="match status" value="1"/>
</dbReference>
<keyword evidence="8" id="KW-0325">Glycoprotein</keyword>
<dbReference type="Pfam" id="PF00085">
    <property type="entry name" value="Thioredoxin"/>
    <property type="match status" value="1"/>
</dbReference>
<dbReference type="InterPro" id="IPR013766">
    <property type="entry name" value="Thioredoxin_domain"/>
</dbReference>
<dbReference type="STRING" id="33528.ENSGAFP00000014678"/>
<comment type="caution">
    <text evidence="13">The sequence shown here is derived from an EMBL/GenBank/DDBJ whole genome shotgun (WGS) entry which is preliminary data.</text>
</comment>
<keyword evidence="14" id="KW-1185">Reference proteome</keyword>
<evidence type="ECO:0000259" key="12">
    <source>
        <dbReference type="PROSITE" id="PS51324"/>
    </source>
</evidence>
<dbReference type="SUPFAM" id="SSF52833">
    <property type="entry name" value="Thioredoxin-like"/>
    <property type="match status" value="1"/>
</dbReference>
<comment type="catalytic activity">
    <reaction evidence="9 10">
        <text>2 R'C(R)SH + O2 = R'C(R)S-S(R)CR' + H2O2</text>
        <dbReference type="Rhea" id="RHEA:17357"/>
        <dbReference type="ChEBI" id="CHEBI:15379"/>
        <dbReference type="ChEBI" id="CHEBI:16240"/>
        <dbReference type="ChEBI" id="CHEBI:16520"/>
        <dbReference type="ChEBI" id="CHEBI:17412"/>
        <dbReference type="EC" id="1.8.3.2"/>
    </reaction>
</comment>
<dbReference type="SUPFAM" id="SSF69000">
    <property type="entry name" value="FAD-dependent thiol oxidase"/>
    <property type="match status" value="1"/>
</dbReference>
<keyword evidence="6 10" id="KW-0560">Oxidoreductase</keyword>
<evidence type="ECO:0000313" key="14">
    <source>
        <dbReference type="Proteomes" id="UP000250572"/>
    </source>
</evidence>
<keyword evidence="5 10" id="KW-0274">FAD</keyword>
<feature type="domain" description="ERV/ALR sulfhydryl oxidase" evidence="12">
    <location>
        <begin position="441"/>
        <end position="550"/>
    </location>
</feature>
<proteinExistence type="inferred from homology"/>
<evidence type="ECO:0000256" key="10">
    <source>
        <dbReference type="RuleBase" id="RU371123"/>
    </source>
</evidence>
<evidence type="ECO:0000256" key="3">
    <source>
        <dbReference type="ARBA" id="ARBA00022630"/>
    </source>
</evidence>
<dbReference type="GO" id="GO:0006457">
    <property type="term" value="P:protein folding"/>
    <property type="evidence" value="ECO:0007669"/>
    <property type="project" value="TreeGrafter"/>
</dbReference>
<dbReference type="Pfam" id="PF18371">
    <property type="entry name" value="FAD_SOX"/>
    <property type="match status" value="1"/>
</dbReference>
<dbReference type="GO" id="GO:0005615">
    <property type="term" value="C:extracellular space"/>
    <property type="evidence" value="ECO:0007669"/>
    <property type="project" value="TreeGrafter"/>
</dbReference>
<feature type="compositionally biased region" description="Basic and acidic residues" evidence="11">
    <location>
        <begin position="609"/>
        <end position="627"/>
    </location>
</feature>
<feature type="region of interest" description="Disordered" evidence="11">
    <location>
        <begin position="589"/>
        <end position="639"/>
    </location>
</feature>
<dbReference type="InterPro" id="IPR036774">
    <property type="entry name" value="ERV/ALR_sulphydryl_oxid_sf"/>
</dbReference>
<dbReference type="InterPro" id="IPR036249">
    <property type="entry name" value="Thioredoxin-like_sf"/>
</dbReference>
<dbReference type="EC" id="1.8.3.2" evidence="10"/>
<evidence type="ECO:0000313" key="13">
    <source>
        <dbReference type="EMBL" id="PWA16975.1"/>
    </source>
</evidence>